<evidence type="ECO:0000313" key="2">
    <source>
        <dbReference type="Proteomes" id="UP001500841"/>
    </source>
</evidence>
<dbReference type="EMBL" id="BAABCV010000004">
    <property type="protein sequence ID" value="GAA4092566.1"/>
    <property type="molecule type" value="Genomic_DNA"/>
</dbReference>
<evidence type="ECO:0000313" key="1">
    <source>
        <dbReference type="EMBL" id="GAA4092566.1"/>
    </source>
</evidence>
<accession>A0ABP7WMW3</accession>
<organism evidence="1 2">
    <name type="scientific">Mucilaginibacter panaciglaebae</name>
    <dbReference type="NCBI Taxonomy" id="502331"/>
    <lineage>
        <taxon>Bacteria</taxon>
        <taxon>Pseudomonadati</taxon>
        <taxon>Bacteroidota</taxon>
        <taxon>Sphingobacteriia</taxon>
        <taxon>Sphingobacteriales</taxon>
        <taxon>Sphingobacteriaceae</taxon>
        <taxon>Mucilaginibacter</taxon>
    </lineage>
</organism>
<gene>
    <name evidence="1" type="ORF">GCM10022392_13600</name>
</gene>
<dbReference type="Proteomes" id="UP001500841">
    <property type="component" value="Unassembled WGS sequence"/>
</dbReference>
<dbReference type="RefSeq" id="WP_345102124.1">
    <property type="nucleotide sequence ID" value="NZ_BAABCV010000004.1"/>
</dbReference>
<keyword evidence="2" id="KW-1185">Reference proteome</keyword>
<protein>
    <recommendedName>
        <fullName evidence="3">DUF4393 domain-containing protein</fullName>
    </recommendedName>
</protein>
<comment type="caution">
    <text evidence="1">The sequence shown here is derived from an EMBL/GenBank/DDBJ whole genome shotgun (WGS) entry which is preliminary data.</text>
</comment>
<dbReference type="Pfam" id="PF14337">
    <property type="entry name" value="Abi_alpha"/>
    <property type="match status" value="1"/>
</dbReference>
<name>A0ABP7WMW3_9SPHI</name>
<dbReference type="Gene3D" id="3.30.110.190">
    <property type="match status" value="1"/>
</dbReference>
<sequence length="250" mass="28890">MTDLEKLGNIFGAETIKRVYEDGFSGSVQEAGKMLTDLMKSARLFTMPFQLAANYQDRITKYFERVRNSVPENNQQSAPASLSGPIIERLKFLEEDNYLTDLYLNLLSRAIDIERVNEAHPAFFHIIDQLSPDEALFLFKLKDIEIKVTTYRDLDREANKFINYQITKTDLPATQFNFPEHFHMYYSHLESLNLVTWPVVDTEYPQNEAGIQTGLIQHSIIKLTDFGALFVKACIPEKGFIFMKNNNNQE</sequence>
<dbReference type="InterPro" id="IPR025506">
    <property type="entry name" value="Abi_alpha"/>
</dbReference>
<reference evidence="2" key="1">
    <citation type="journal article" date="2019" name="Int. J. Syst. Evol. Microbiol.">
        <title>The Global Catalogue of Microorganisms (GCM) 10K type strain sequencing project: providing services to taxonomists for standard genome sequencing and annotation.</title>
        <authorList>
            <consortium name="The Broad Institute Genomics Platform"/>
            <consortium name="The Broad Institute Genome Sequencing Center for Infectious Disease"/>
            <person name="Wu L."/>
            <person name="Ma J."/>
        </authorList>
    </citation>
    <scope>NUCLEOTIDE SEQUENCE [LARGE SCALE GENOMIC DNA]</scope>
    <source>
        <strain evidence="2">JCM 17085</strain>
    </source>
</reference>
<evidence type="ECO:0008006" key="3">
    <source>
        <dbReference type="Google" id="ProtNLM"/>
    </source>
</evidence>
<proteinExistence type="predicted"/>